<evidence type="ECO:0000256" key="3">
    <source>
        <dbReference type="ARBA" id="ARBA00022475"/>
    </source>
</evidence>
<evidence type="ECO:0000313" key="13">
    <source>
        <dbReference type="EMBL" id="RSM80983.1"/>
    </source>
</evidence>
<dbReference type="OrthoDB" id="9806127at2"/>
<dbReference type="PROSITE" id="PS00211">
    <property type="entry name" value="ABC_TRANSPORTER_1"/>
    <property type="match status" value="1"/>
</dbReference>
<evidence type="ECO:0000259" key="11">
    <source>
        <dbReference type="PROSITE" id="PS50893"/>
    </source>
</evidence>
<dbReference type="Gene3D" id="1.20.1560.10">
    <property type="entry name" value="ABC transporter type 1, transmembrane domain"/>
    <property type="match status" value="1"/>
</dbReference>
<dbReference type="SUPFAM" id="SSF52540">
    <property type="entry name" value="P-loop containing nucleoside triphosphate hydrolases"/>
    <property type="match status" value="1"/>
</dbReference>
<comment type="caution">
    <text evidence="13">The sequence shown here is derived from an EMBL/GenBank/DDBJ whole genome shotgun (WGS) entry which is preliminary data.</text>
</comment>
<dbReference type="PANTHER" id="PTHR43394:SF1">
    <property type="entry name" value="ATP-BINDING CASSETTE SUB-FAMILY B MEMBER 10, MITOCHONDRIAL"/>
    <property type="match status" value="1"/>
</dbReference>
<dbReference type="InterPro" id="IPR027417">
    <property type="entry name" value="P-loop_NTPase"/>
</dbReference>
<dbReference type="Gene3D" id="3.40.50.300">
    <property type="entry name" value="P-loop containing nucleotide triphosphate hydrolases"/>
    <property type="match status" value="1"/>
</dbReference>
<dbReference type="GO" id="GO:0016887">
    <property type="term" value="F:ATP hydrolysis activity"/>
    <property type="evidence" value="ECO:0007669"/>
    <property type="project" value="InterPro"/>
</dbReference>
<evidence type="ECO:0000256" key="9">
    <source>
        <dbReference type="ARBA" id="ARBA00061644"/>
    </source>
</evidence>
<dbReference type="GO" id="GO:0005886">
    <property type="term" value="C:plasma membrane"/>
    <property type="evidence" value="ECO:0007669"/>
    <property type="project" value="UniProtKB-SubCell"/>
</dbReference>
<dbReference type="PROSITE" id="PS50929">
    <property type="entry name" value="ABC_TM1F"/>
    <property type="match status" value="1"/>
</dbReference>
<feature type="transmembrane region" description="Helical" evidence="10">
    <location>
        <begin position="53"/>
        <end position="74"/>
    </location>
</feature>
<evidence type="ECO:0000256" key="8">
    <source>
        <dbReference type="ARBA" id="ARBA00023136"/>
    </source>
</evidence>
<keyword evidence="5" id="KW-0547">Nucleotide-binding</keyword>
<dbReference type="Pfam" id="PF00005">
    <property type="entry name" value="ABC_tran"/>
    <property type="match status" value="1"/>
</dbReference>
<evidence type="ECO:0000256" key="7">
    <source>
        <dbReference type="ARBA" id="ARBA00022989"/>
    </source>
</evidence>
<feature type="transmembrane region" description="Helical" evidence="10">
    <location>
        <begin position="161"/>
        <end position="182"/>
    </location>
</feature>
<dbReference type="PANTHER" id="PTHR43394">
    <property type="entry name" value="ATP-DEPENDENT PERMEASE MDL1, MITOCHONDRIAL"/>
    <property type="match status" value="1"/>
</dbReference>
<dbReference type="InterPro" id="IPR003593">
    <property type="entry name" value="AAA+_ATPase"/>
</dbReference>
<sequence>MLVEPVCGGVFACPDRDSSHEQRRRSCFTVRTPIDRATWRTLLGYARPQRRTILCGGALVLLSGLAAAAQPLAAKALVDRLGSGDGIIGLLALLVGLALAGAAIAMVGDYLLERAAESVVLVARKRLARRLLSVRVPAVQRAEPGDLLSRFTGDTTLLREVCTHALVALVTGSVTTVVMIVMMGVMDVVLLGITLAVLLVVGLLALAGMPMIEKASHAAQSAVGETGARLERVLGAFRTVKAAGAETREIAAIERGAENAWRAGVRSAWWESLVHGSNGLAVQASFLAVLGIGGARVATGAIPLSTLVAFLLFLFYLHEPIGQLLHAGSRLQVGLAAVRRLGEVDQMPAEPVSTGGTEVAGQGAARLAFENVRFRYGPDLPEVLRGVSVDVPALGMTAFVGPSGAGKSTLFALIERFHEPDSGRIRLNGRDLADWDLAGLRAGIGYVEQDAPLLSGSLRENLVYGRPEATDEEIRYVVAQTRLDSLVERLPDGLDTAVGHRGNFLSGGERQRVALARALISRPRLLLLDEITSQLDAANEMAIRDVVATAAKTMTVLVVAHRLSTVTQADRIVVLDNGTVRAAGTHDELVQRDRLYAEFAATQLLTGEHAR</sequence>
<evidence type="ECO:0000313" key="14">
    <source>
        <dbReference type="Proteomes" id="UP000287547"/>
    </source>
</evidence>
<keyword evidence="4 10" id="KW-0812">Transmembrane</keyword>
<comment type="similarity">
    <text evidence="9">Belongs to the ABC transporter superfamily. Lipid exporter (TC 3.A.1.106) family.</text>
</comment>
<dbReference type="CDD" id="cd18551">
    <property type="entry name" value="ABC_6TM_LmrA_like"/>
    <property type="match status" value="1"/>
</dbReference>
<feature type="domain" description="ABC transporter" evidence="11">
    <location>
        <begin position="367"/>
        <end position="602"/>
    </location>
</feature>
<dbReference type="InterPro" id="IPR036640">
    <property type="entry name" value="ABC1_TM_sf"/>
</dbReference>
<dbReference type="InterPro" id="IPR017871">
    <property type="entry name" value="ABC_transporter-like_CS"/>
</dbReference>
<dbReference type="InterPro" id="IPR039421">
    <property type="entry name" value="Type_1_exporter"/>
</dbReference>
<evidence type="ECO:0000256" key="1">
    <source>
        <dbReference type="ARBA" id="ARBA00004651"/>
    </source>
</evidence>
<dbReference type="SUPFAM" id="SSF90123">
    <property type="entry name" value="ABC transporter transmembrane region"/>
    <property type="match status" value="1"/>
</dbReference>
<dbReference type="Proteomes" id="UP000287547">
    <property type="component" value="Unassembled WGS sequence"/>
</dbReference>
<protein>
    <submittedName>
        <fullName evidence="13">ABC transporter ATP-binding protein</fullName>
    </submittedName>
</protein>
<evidence type="ECO:0000259" key="12">
    <source>
        <dbReference type="PROSITE" id="PS50929"/>
    </source>
</evidence>
<reference evidence="13 14" key="1">
    <citation type="submission" date="2018-05" db="EMBL/GenBank/DDBJ databases">
        <title>Evolution of GPA BGCs.</title>
        <authorList>
            <person name="Waglechner N."/>
            <person name="Wright G.D."/>
        </authorList>
    </citation>
    <scope>NUCLEOTIDE SEQUENCE [LARGE SCALE GENOMIC DNA]</scope>
    <source>
        <strain evidence="13 14">A82846</strain>
    </source>
</reference>
<keyword evidence="7 10" id="KW-1133">Transmembrane helix</keyword>
<dbReference type="EMBL" id="QHKI01000027">
    <property type="protein sequence ID" value="RSM80983.1"/>
    <property type="molecule type" value="Genomic_DNA"/>
</dbReference>
<evidence type="ECO:0000256" key="6">
    <source>
        <dbReference type="ARBA" id="ARBA00022840"/>
    </source>
</evidence>
<dbReference type="GO" id="GO:0015421">
    <property type="term" value="F:ABC-type oligopeptide transporter activity"/>
    <property type="evidence" value="ECO:0007669"/>
    <property type="project" value="TreeGrafter"/>
</dbReference>
<feature type="domain" description="ABC transmembrane type-1" evidence="12">
    <location>
        <begin position="56"/>
        <end position="332"/>
    </location>
</feature>
<feature type="transmembrane region" description="Helical" evidence="10">
    <location>
        <begin position="297"/>
        <end position="317"/>
    </location>
</feature>
<evidence type="ECO:0000256" key="10">
    <source>
        <dbReference type="SAM" id="Phobius"/>
    </source>
</evidence>
<evidence type="ECO:0000256" key="5">
    <source>
        <dbReference type="ARBA" id="ARBA00022741"/>
    </source>
</evidence>
<feature type="transmembrane region" description="Helical" evidence="10">
    <location>
        <begin position="86"/>
        <end position="107"/>
    </location>
</feature>
<keyword evidence="8 10" id="KW-0472">Membrane</keyword>
<dbReference type="GO" id="GO:0005524">
    <property type="term" value="F:ATP binding"/>
    <property type="evidence" value="ECO:0007669"/>
    <property type="project" value="UniProtKB-KW"/>
</dbReference>
<evidence type="ECO:0000256" key="2">
    <source>
        <dbReference type="ARBA" id="ARBA00022448"/>
    </source>
</evidence>
<gene>
    <name evidence="13" type="ORF">DMH04_29110</name>
</gene>
<name>A0A428Z445_KIBAR</name>
<dbReference type="SMART" id="SM00382">
    <property type="entry name" value="AAA"/>
    <property type="match status" value="1"/>
</dbReference>
<dbReference type="FunFam" id="3.40.50.300:FF:000299">
    <property type="entry name" value="ABC transporter ATP-binding protein/permease"/>
    <property type="match status" value="1"/>
</dbReference>
<evidence type="ECO:0000256" key="4">
    <source>
        <dbReference type="ARBA" id="ARBA00022692"/>
    </source>
</evidence>
<accession>A0A428Z445</accession>
<dbReference type="PROSITE" id="PS50893">
    <property type="entry name" value="ABC_TRANSPORTER_2"/>
    <property type="match status" value="1"/>
</dbReference>
<proteinExistence type="inferred from homology"/>
<keyword evidence="3" id="KW-1003">Cell membrane</keyword>
<dbReference type="AlphaFoldDB" id="A0A428Z445"/>
<comment type="subcellular location">
    <subcellularLocation>
        <location evidence="1">Cell membrane</location>
        <topology evidence="1">Multi-pass membrane protein</topology>
    </subcellularLocation>
</comment>
<dbReference type="InterPro" id="IPR011527">
    <property type="entry name" value="ABC1_TM_dom"/>
</dbReference>
<dbReference type="Pfam" id="PF00664">
    <property type="entry name" value="ABC_membrane"/>
    <property type="match status" value="1"/>
</dbReference>
<feature type="transmembrane region" description="Helical" evidence="10">
    <location>
        <begin position="188"/>
        <end position="207"/>
    </location>
</feature>
<keyword evidence="6 13" id="KW-0067">ATP-binding</keyword>
<organism evidence="13 14">
    <name type="scientific">Kibdelosporangium aridum</name>
    <dbReference type="NCBI Taxonomy" id="2030"/>
    <lineage>
        <taxon>Bacteria</taxon>
        <taxon>Bacillati</taxon>
        <taxon>Actinomycetota</taxon>
        <taxon>Actinomycetes</taxon>
        <taxon>Pseudonocardiales</taxon>
        <taxon>Pseudonocardiaceae</taxon>
        <taxon>Kibdelosporangium</taxon>
    </lineage>
</organism>
<keyword evidence="2" id="KW-0813">Transport</keyword>
<dbReference type="InterPro" id="IPR003439">
    <property type="entry name" value="ABC_transporter-like_ATP-bd"/>
</dbReference>